<evidence type="ECO:0000313" key="3">
    <source>
        <dbReference type="EMBL" id="VVD04967.1"/>
    </source>
</evidence>
<keyword evidence="2" id="KW-0732">Signal</keyword>
<feature type="compositionally biased region" description="Low complexity" evidence="1">
    <location>
        <begin position="334"/>
        <end position="347"/>
    </location>
</feature>
<name>A0A5E4R2P4_9NEOP</name>
<sequence length="667" mass="76058">MRYLILLFTFGSLIINNTSKPIKTAETESELDDSEYEGVENSGANDDVREDQVQEYEKGNEKKNSFRSKTVDMDENNPSDYKVDVEEKSDEEEGVDEENAPHRSNSNQNLGNNEEREDHKDVKQVDPNTRSYKDNNLRTDDNIGNHARSDSSFNTNEFGGFVLENNQIKDQDELVHNNGRKAPEHYPALRNYYNKVNMLRKRPLHFSNSNRDRRQIPNQNNDYSATDSNIADKKDQLENINDDSEAIKRNIKKLSREDLENLLSSLSDDKKVLLKKIIDNKLESVSKREITKKSGAVEENNGLESSNSMGSNAGSVSPSTVLADTTKTESNEVSSAKNSDNDNSSTKSDSKDEIKDMNELVKPESEDPAEQTNSNSELKENNPEEDEFSKNENKREINSDQDDGHADITDAQSVDSIKDLPQDNEATCVKDDYWSELLKDESQFHNTNKRETDLKSLEESFSNSNSILYKEMPLVRVKRTNSALKRKSNHSGNMKVPYFPEAANDEADENEKSEFDDSGIYDQSFNYDKITKGRNLQERIDVDNDHCNNNNLKSSKYIKIKPSIDPANLGSDTDNILSNVEGVDDNSMYNGRLRNKRTKNINDERNIENNEMPPNNVETVNSDDKNNDLSDQPNDKYQEIYAFGPISRDSNEDVSRYKRIRRLKLSG</sequence>
<organism evidence="3 4">
    <name type="scientific">Leptidea sinapis</name>
    <dbReference type="NCBI Taxonomy" id="189913"/>
    <lineage>
        <taxon>Eukaryota</taxon>
        <taxon>Metazoa</taxon>
        <taxon>Ecdysozoa</taxon>
        <taxon>Arthropoda</taxon>
        <taxon>Hexapoda</taxon>
        <taxon>Insecta</taxon>
        <taxon>Pterygota</taxon>
        <taxon>Neoptera</taxon>
        <taxon>Endopterygota</taxon>
        <taxon>Lepidoptera</taxon>
        <taxon>Glossata</taxon>
        <taxon>Ditrysia</taxon>
        <taxon>Papilionoidea</taxon>
        <taxon>Pieridae</taxon>
        <taxon>Dismorphiinae</taxon>
        <taxon>Leptidea</taxon>
    </lineage>
</organism>
<dbReference type="Proteomes" id="UP000324832">
    <property type="component" value="Unassembled WGS sequence"/>
</dbReference>
<feature type="compositionally biased region" description="Basic and acidic residues" evidence="1">
    <location>
        <begin position="46"/>
        <end position="72"/>
    </location>
</feature>
<dbReference type="AlphaFoldDB" id="A0A5E4R2P4"/>
<reference evidence="3 4" key="1">
    <citation type="submission" date="2017-07" db="EMBL/GenBank/DDBJ databases">
        <authorList>
            <person name="Talla V."/>
            <person name="Backstrom N."/>
        </authorList>
    </citation>
    <scope>NUCLEOTIDE SEQUENCE [LARGE SCALE GENOMIC DNA]</scope>
</reference>
<keyword evidence="4" id="KW-1185">Reference proteome</keyword>
<proteinExistence type="predicted"/>
<feature type="compositionally biased region" description="Polar residues" evidence="1">
    <location>
        <begin position="216"/>
        <end position="229"/>
    </location>
</feature>
<feature type="compositionally biased region" description="Basic and acidic residues" evidence="1">
    <location>
        <begin position="377"/>
        <end position="408"/>
    </location>
</feature>
<feature type="compositionally biased region" description="Basic and acidic residues" evidence="1">
    <location>
        <begin position="622"/>
        <end position="636"/>
    </location>
</feature>
<feature type="compositionally biased region" description="Polar residues" evidence="1">
    <location>
        <begin position="102"/>
        <end position="112"/>
    </location>
</feature>
<evidence type="ECO:0000313" key="4">
    <source>
        <dbReference type="Proteomes" id="UP000324832"/>
    </source>
</evidence>
<feature type="compositionally biased region" description="Basic and acidic residues" evidence="1">
    <location>
        <begin position="348"/>
        <end position="365"/>
    </location>
</feature>
<feature type="compositionally biased region" description="Basic and acidic residues" evidence="1">
    <location>
        <begin position="131"/>
        <end position="149"/>
    </location>
</feature>
<feature type="compositionally biased region" description="Polar residues" evidence="1">
    <location>
        <begin position="302"/>
        <end position="325"/>
    </location>
</feature>
<evidence type="ECO:0000256" key="2">
    <source>
        <dbReference type="SAM" id="SignalP"/>
    </source>
</evidence>
<dbReference type="EMBL" id="FZQP02006917">
    <property type="protein sequence ID" value="VVD04967.1"/>
    <property type="molecule type" value="Genomic_DNA"/>
</dbReference>
<feature type="chain" id="PRO_5023018467" evidence="2">
    <location>
        <begin position="20"/>
        <end position="667"/>
    </location>
</feature>
<evidence type="ECO:0000256" key="1">
    <source>
        <dbReference type="SAM" id="MobiDB-lite"/>
    </source>
</evidence>
<feature type="compositionally biased region" description="Acidic residues" evidence="1">
    <location>
        <begin position="27"/>
        <end position="38"/>
    </location>
</feature>
<gene>
    <name evidence="3" type="ORF">LSINAPIS_LOCUS14608</name>
</gene>
<protein>
    <submittedName>
        <fullName evidence="3">Uncharacterized protein</fullName>
    </submittedName>
</protein>
<feature type="compositionally biased region" description="Acidic residues" evidence="1">
    <location>
        <begin position="87"/>
        <end position="98"/>
    </location>
</feature>
<feature type="region of interest" description="Disordered" evidence="1">
    <location>
        <begin position="296"/>
        <end position="424"/>
    </location>
</feature>
<accession>A0A5E4R2P4</accession>
<feature type="region of interest" description="Disordered" evidence="1">
    <location>
        <begin position="205"/>
        <end position="237"/>
    </location>
</feature>
<feature type="compositionally biased region" description="Basic and acidic residues" evidence="1">
    <location>
        <begin position="113"/>
        <end position="124"/>
    </location>
</feature>
<feature type="signal peptide" evidence="2">
    <location>
        <begin position="1"/>
        <end position="19"/>
    </location>
</feature>
<feature type="region of interest" description="Disordered" evidence="1">
    <location>
        <begin position="597"/>
        <end position="636"/>
    </location>
</feature>
<feature type="region of interest" description="Disordered" evidence="1">
    <location>
        <begin position="22"/>
        <end position="153"/>
    </location>
</feature>